<keyword evidence="1" id="KW-0732">Signal</keyword>
<dbReference type="InterPro" id="IPR013783">
    <property type="entry name" value="Ig-like_fold"/>
</dbReference>
<dbReference type="SUPFAM" id="SSF53474">
    <property type="entry name" value="alpha/beta-Hydrolases"/>
    <property type="match status" value="1"/>
</dbReference>
<dbReference type="Gene3D" id="3.40.50.1820">
    <property type="entry name" value="alpha/beta hydrolase"/>
    <property type="match status" value="1"/>
</dbReference>
<sequence length="406" mass="45161">MKKDYQIHWANVCCRATLMFLMAAPASYAQQANVNLDWNPQKNTQKLNPYGGNVISPEVADDHTITFRVKAPDAQKVALTGGPILLALKTKEPIPFVKGADSTWTLKVGPVKPDIYVYRLLIDGVPVADPNNTFTGTSNQPGYSNVIVHDNGPAYYDAKNVPHGNITRHIYHSDVLNGEREMYVYTPPGYDPKKKYPVLYLMGGSGELASGWMFDGRANFIADNLLAEGKIAPMIIAMPNNQVIHRSDPKHLEKTYVLFEEELRKHIVPYVDKSYSTIQDRRSRAISGLSMGGRHTEAVGFNALDLFSSFGILSAGDLNPEKLNPAFFSDPKIKEKVDYLLVGLGSGELDFVGKRSEATHLALDKLGIKHDYYIGGDGAHDWGTWRMLLHDKLLPNLWQKTSSKTK</sequence>
<dbReference type="InterPro" id="IPR029058">
    <property type="entry name" value="AB_hydrolase_fold"/>
</dbReference>
<proteinExistence type="predicted"/>
<dbReference type="InterPro" id="IPR050583">
    <property type="entry name" value="Mycobacterial_A85_antigen"/>
</dbReference>
<dbReference type="InterPro" id="IPR014756">
    <property type="entry name" value="Ig_E-set"/>
</dbReference>
<evidence type="ECO:0000313" key="2">
    <source>
        <dbReference type="EMBL" id="SKB85040.1"/>
    </source>
</evidence>
<dbReference type="Gene3D" id="2.60.40.10">
    <property type="entry name" value="Immunoglobulins"/>
    <property type="match status" value="1"/>
</dbReference>
<evidence type="ECO:0000313" key="3">
    <source>
        <dbReference type="Proteomes" id="UP000190897"/>
    </source>
</evidence>
<protein>
    <submittedName>
        <fullName evidence="2">Enterochelin esterase</fullName>
    </submittedName>
</protein>
<dbReference type="GO" id="GO:0016747">
    <property type="term" value="F:acyltransferase activity, transferring groups other than amino-acyl groups"/>
    <property type="evidence" value="ECO:0007669"/>
    <property type="project" value="TreeGrafter"/>
</dbReference>
<organism evidence="2 3">
    <name type="scientific">Dyadobacter psychrophilus</name>
    <dbReference type="NCBI Taxonomy" id="651661"/>
    <lineage>
        <taxon>Bacteria</taxon>
        <taxon>Pseudomonadati</taxon>
        <taxon>Bacteroidota</taxon>
        <taxon>Cytophagia</taxon>
        <taxon>Cytophagales</taxon>
        <taxon>Spirosomataceae</taxon>
        <taxon>Dyadobacter</taxon>
    </lineage>
</organism>
<dbReference type="AlphaFoldDB" id="A0A1T5EMW0"/>
<feature type="signal peptide" evidence="1">
    <location>
        <begin position="1"/>
        <end position="29"/>
    </location>
</feature>
<reference evidence="3" key="1">
    <citation type="submission" date="2017-02" db="EMBL/GenBank/DDBJ databases">
        <authorList>
            <person name="Varghese N."/>
            <person name="Submissions S."/>
        </authorList>
    </citation>
    <scope>NUCLEOTIDE SEQUENCE [LARGE SCALE GENOMIC DNA]</scope>
    <source>
        <strain evidence="3">DSM 22270</strain>
    </source>
</reference>
<feature type="chain" id="PRO_5012956351" evidence="1">
    <location>
        <begin position="30"/>
        <end position="406"/>
    </location>
</feature>
<dbReference type="PANTHER" id="PTHR48098:SF1">
    <property type="entry name" value="DIACYLGLYCEROL ACYLTRANSFERASE_MYCOLYLTRANSFERASE AG85A"/>
    <property type="match status" value="1"/>
</dbReference>
<dbReference type="RefSeq" id="WP_229208385.1">
    <property type="nucleotide sequence ID" value="NZ_FUZA01000002.1"/>
</dbReference>
<keyword evidence="3" id="KW-1185">Reference proteome</keyword>
<gene>
    <name evidence="2" type="ORF">SAMN05660293_02597</name>
</gene>
<accession>A0A1T5EMW0</accession>
<dbReference type="CDD" id="cd11294">
    <property type="entry name" value="E_set_Esterase_like_N"/>
    <property type="match status" value="1"/>
</dbReference>
<dbReference type="SUPFAM" id="SSF81296">
    <property type="entry name" value="E set domains"/>
    <property type="match status" value="1"/>
</dbReference>
<dbReference type="PANTHER" id="PTHR48098">
    <property type="entry name" value="ENTEROCHELIN ESTERASE-RELATED"/>
    <property type="match status" value="1"/>
</dbReference>
<dbReference type="Pfam" id="PF00756">
    <property type="entry name" value="Esterase"/>
    <property type="match status" value="1"/>
</dbReference>
<evidence type="ECO:0000256" key="1">
    <source>
        <dbReference type="SAM" id="SignalP"/>
    </source>
</evidence>
<dbReference type="STRING" id="651661.SAMN05660293_02597"/>
<name>A0A1T5EMW0_9BACT</name>
<dbReference type="EMBL" id="FUZA01000002">
    <property type="protein sequence ID" value="SKB85040.1"/>
    <property type="molecule type" value="Genomic_DNA"/>
</dbReference>
<dbReference type="InterPro" id="IPR000801">
    <property type="entry name" value="Esterase-like"/>
</dbReference>
<dbReference type="Proteomes" id="UP000190897">
    <property type="component" value="Unassembled WGS sequence"/>
</dbReference>